<feature type="non-terminal residue" evidence="1">
    <location>
        <position position="1"/>
    </location>
</feature>
<dbReference type="EMBL" id="LAZR01006486">
    <property type="protein sequence ID" value="KKM91796.1"/>
    <property type="molecule type" value="Genomic_DNA"/>
</dbReference>
<proteinExistence type="predicted"/>
<sequence length="112" mass="13700">TQAFITKHWDDLTEIQRNRVCDYQKLTQPFITKHWNGLTDWQRNCVCECQKLTKTFITQHWKELTEDQRNIVHQFQKLSTSFKEHLINGNVFKKVFIPVKTMRYLDMDFEEF</sequence>
<accession>A0A0F9LXF3</accession>
<protein>
    <submittedName>
        <fullName evidence="1">Uncharacterized protein</fullName>
    </submittedName>
</protein>
<dbReference type="AlphaFoldDB" id="A0A0F9LXF3"/>
<evidence type="ECO:0000313" key="1">
    <source>
        <dbReference type="EMBL" id="KKM91796.1"/>
    </source>
</evidence>
<gene>
    <name evidence="1" type="ORF">LCGC14_1224870</name>
</gene>
<comment type="caution">
    <text evidence="1">The sequence shown here is derived from an EMBL/GenBank/DDBJ whole genome shotgun (WGS) entry which is preliminary data.</text>
</comment>
<reference evidence="1" key="1">
    <citation type="journal article" date="2015" name="Nature">
        <title>Complex archaea that bridge the gap between prokaryotes and eukaryotes.</title>
        <authorList>
            <person name="Spang A."/>
            <person name="Saw J.H."/>
            <person name="Jorgensen S.L."/>
            <person name="Zaremba-Niedzwiedzka K."/>
            <person name="Martijn J."/>
            <person name="Lind A.E."/>
            <person name="van Eijk R."/>
            <person name="Schleper C."/>
            <person name="Guy L."/>
            <person name="Ettema T.J."/>
        </authorList>
    </citation>
    <scope>NUCLEOTIDE SEQUENCE</scope>
</reference>
<name>A0A0F9LXF3_9ZZZZ</name>
<organism evidence="1">
    <name type="scientific">marine sediment metagenome</name>
    <dbReference type="NCBI Taxonomy" id="412755"/>
    <lineage>
        <taxon>unclassified sequences</taxon>
        <taxon>metagenomes</taxon>
        <taxon>ecological metagenomes</taxon>
    </lineage>
</organism>